<dbReference type="GO" id="GO:0008270">
    <property type="term" value="F:zinc ion binding"/>
    <property type="evidence" value="ECO:0007669"/>
    <property type="project" value="InterPro"/>
</dbReference>
<dbReference type="PROSITE" id="PS50048">
    <property type="entry name" value="ZN2_CY6_FUNGAL_2"/>
    <property type="match status" value="1"/>
</dbReference>
<dbReference type="Gene3D" id="4.10.240.10">
    <property type="entry name" value="Zn(2)-C6 fungal-type DNA-binding domain"/>
    <property type="match status" value="1"/>
</dbReference>
<feature type="domain" description="Zn(2)-C6 fungal-type" evidence="8">
    <location>
        <begin position="16"/>
        <end position="46"/>
    </location>
</feature>
<organism evidence="9 10">
    <name type="scientific">Aspergillus avenaceus</name>
    <dbReference type="NCBI Taxonomy" id="36643"/>
    <lineage>
        <taxon>Eukaryota</taxon>
        <taxon>Fungi</taxon>
        <taxon>Dikarya</taxon>
        <taxon>Ascomycota</taxon>
        <taxon>Pezizomycotina</taxon>
        <taxon>Eurotiomycetes</taxon>
        <taxon>Eurotiomycetidae</taxon>
        <taxon>Eurotiales</taxon>
        <taxon>Aspergillaceae</taxon>
        <taxon>Aspergillus</taxon>
        <taxon>Aspergillus subgen. Circumdati</taxon>
    </lineage>
</organism>
<feature type="compositionally biased region" description="Polar residues" evidence="7">
    <location>
        <begin position="213"/>
        <end position="241"/>
    </location>
</feature>
<dbReference type="GO" id="GO:0005634">
    <property type="term" value="C:nucleus"/>
    <property type="evidence" value="ECO:0007669"/>
    <property type="project" value="UniProtKB-SubCell"/>
</dbReference>
<keyword evidence="4" id="KW-0238">DNA-binding</keyword>
<dbReference type="PANTHER" id="PTHR46910">
    <property type="entry name" value="TRANSCRIPTION FACTOR PDR1"/>
    <property type="match status" value="1"/>
</dbReference>
<comment type="subcellular location">
    <subcellularLocation>
        <location evidence="1">Nucleus</location>
    </subcellularLocation>
</comment>
<evidence type="ECO:0000256" key="6">
    <source>
        <dbReference type="ARBA" id="ARBA00023242"/>
    </source>
</evidence>
<dbReference type="PROSITE" id="PS00463">
    <property type="entry name" value="ZN2_CY6_FUNGAL_1"/>
    <property type="match status" value="1"/>
</dbReference>
<dbReference type="InterPro" id="IPR050987">
    <property type="entry name" value="AtrR-like"/>
</dbReference>
<keyword evidence="5" id="KW-0804">Transcription</keyword>
<dbReference type="PANTHER" id="PTHR46910:SF3">
    <property type="entry name" value="HALOTOLERANCE PROTEIN 9-RELATED"/>
    <property type="match status" value="1"/>
</dbReference>
<sequence length="260" mass="28564">MSTPSKATKSSRITIACNACRFRKQKCSGKRPVCTQCLQHNRICNWPEQLKRGPAKGYIEALEHRLHETENVLLRVLAQASDSQLSAALVGERQMRSDEYSPFLRAGKRGAEYWKEFPLDTVSSVRRWQRDCSGFGGGASGRDVGVDADFGTRSPGERAKGKAVRGYDRSSSQVSCDAHPSRSLGDGGRVSSRSTSPIADKQQDKSGVEKTGTPIQDTTARLTSAEQSQADVVPDRSSTPREPNLWSGAPSVNFQQQFLW</sequence>
<evidence type="ECO:0000256" key="1">
    <source>
        <dbReference type="ARBA" id="ARBA00004123"/>
    </source>
</evidence>
<dbReference type="InterPro" id="IPR001138">
    <property type="entry name" value="Zn2Cys6_DnaBD"/>
</dbReference>
<keyword evidence="3" id="KW-0805">Transcription regulation</keyword>
<dbReference type="SUPFAM" id="SSF57701">
    <property type="entry name" value="Zn2/Cys6 DNA-binding domain"/>
    <property type="match status" value="1"/>
</dbReference>
<feature type="compositionally biased region" description="Basic and acidic residues" evidence="7">
    <location>
        <begin position="155"/>
        <end position="168"/>
    </location>
</feature>
<dbReference type="GO" id="GO:0000981">
    <property type="term" value="F:DNA-binding transcription factor activity, RNA polymerase II-specific"/>
    <property type="evidence" value="ECO:0007669"/>
    <property type="project" value="InterPro"/>
</dbReference>
<evidence type="ECO:0000313" key="9">
    <source>
        <dbReference type="EMBL" id="KAE8147856.1"/>
    </source>
</evidence>
<name>A0A5N6TNB9_ASPAV</name>
<dbReference type="Proteomes" id="UP000325780">
    <property type="component" value="Unassembled WGS sequence"/>
</dbReference>
<reference evidence="9 10" key="1">
    <citation type="submission" date="2019-04" db="EMBL/GenBank/DDBJ databases">
        <title>Friends and foes A comparative genomics study of 23 Aspergillus species from section Flavi.</title>
        <authorList>
            <consortium name="DOE Joint Genome Institute"/>
            <person name="Kjaerbolling I."/>
            <person name="Vesth T."/>
            <person name="Frisvad J.C."/>
            <person name="Nybo J.L."/>
            <person name="Theobald S."/>
            <person name="Kildgaard S."/>
            <person name="Isbrandt T."/>
            <person name="Kuo A."/>
            <person name="Sato A."/>
            <person name="Lyhne E.K."/>
            <person name="Kogle M.E."/>
            <person name="Wiebenga A."/>
            <person name="Kun R.S."/>
            <person name="Lubbers R.J."/>
            <person name="Makela M.R."/>
            <person name="Barry K."/>
            <person name="Chovatia M."/>
            <person name="Clum A."/>
            <person name="Daum C."/>
            <person name="Haridas S."/>
            <person name="He G."/>
            <person name="LaButti K."/>
            <person name="Lipzen A."/>
            <person name="Mondo S."/>
            <person name="Riley R."/>
            <person name="Salamov A."/>
            <person name="Simmons B.A."/>
            <person name="Magnuson J.K."/>
            <person name="Henrissat B."/>
            <person name="Mortensen U.H."/>
            <person name="Larsen T.O."/>
            <person name="Devries R.P."/>
            <person name="Grigoriev I.V."/>
            <person name="Machida M."/>
            <person name="Baker S.E."/>
            <person name="Andersen M.R."/>
        </authorList>
    </citation>
    <scope>NUCLEOTIDE SEQUENCE [LARGE SCALE GENOMIC DNA]</scope>
    <source>
        <strain evidence="9 10">IBT 18842</strain>
    </source>
</reference>
<evidence type="ECO:0000259" key="8">
    <source>
        <dbReference type="PROSITE" id="PS50048"/>
    </source>
</evidence>
<keyword evidence="2" id="KW-0479">Metal-binding</keyword>
<evidence type="ECO:0000256" key="2">
    <source>
        <dbReference type="ARBA" id="ARBA00022723"/>
    </source>
</evidence>
<dbReference type="GO" id="GO:0003677">
    <property type="term" value="F:DNA binding"/>
    <property type="evidence" value="ECO:0007669"/>
    <property type="project" value="UniProtKB-KW"/>
</dbReference>
<dbReference type="Pfam" id="PF00172">
    <property type="entry name" value="Zn_clus"/>
    <property type="match status" value="1"/>
</dbReference>
<accession>A0A5N6TNB9</accession>
<dbReference type="SMART" id="SM00066">
    <property type="entry name" value="GAL4"/>
    <property type="match status" value="1"/>
</dbReference>
<dbReference type="EMBL" id="ML742187">
    <property type="protein sequence ID" value="KAE8147856.1"/>
    <property type="molecule type" value="Genomic_DNA"/>
</dbReference>
<keyword evidence="10" id="KW-1185">Reference proteome</keyword>
<dbReference type="GO" id="GO:0009893">
    <property type="term" value="P:positive regulation of metabolic process"/>
    <property type="evidence" value="ECO:0007669"/>
    <property type="project" value="UniProtKB-ARBA"/>
</dbReference>
<keyword evidence="6" id="KW-0539">Nucleus</keyword>
<dbReference type="CDD" id="cd00067">
    <property type="entry name" value="GAL4"/>
    <property type="match status" value="1"/>
</dbReference>
<evidence type="ECO:0000256" key="7">
    <source>
        <dbReference type="SAM" id="MobiDB-lite"/>
    </source>
</evidence>
<dbReference type="InterPro" id="IPR036864">
    <property type="entry name" value="Zn2-C6_fun-type_DNA-bd_sf"/>
</dbReference>
<evidence type="ECO:0000313" key="10">
    <source>
        <dbReference type="Proteomes" id="UP000325780"/>
    </source>
</evidence>
<proteinExistence type="predicted"/>
<evidence type="ECO:0000256" key="4">
    <source>
        <dbReference type="ARBA" id="ARBA00023125"/>
    </source>
</evidence>
<evidence type="ECO:0000256" key="5">
    <source>
        <dbReference type="ARBA" id="ARBA00023163"/>
    </source>
</evidence>
<dbReference type="OrthoDB" id="10261408at2759"/>
<protein>
    <recommendedName>
        <fullName evidence="8">Zn(2)-C6 fungal-type domain-containing protein</fullName>
    </recommendedName>
</protein>
<evidence type="ECO:0000256" key="3">
    <source>
        <dbReference type="ARBA" id="ARBA00023015"/>
    </source>
</evidence>
<feature type="region of interest" description="Disordered" evidence="7">
    <location>
        <begin position="143"/>
        <end position="250"/>
    </location>
</feature>
<gene>
    <name evidence="9" type="ORF">BDV25DRAFT_142334</name>
</gene>
<dbReference type="AlphaFoldDB" id="A0A5N6TNB9"/>